<evidence type="ECO:0000256" key="1">
    <source>
        <dbReference type="ARBA" id="ARBA00000213"/>
    </source>
</evidence>
<dbReference type="Pfam" id="PF01396">
    <property type="entry name" value="Zn_ribbon_Top1"/>
    <property type="match status" value="1"/>
</dbReference>
<keyword evidence="15" id="KW-1185">Reference proteome</keyword>
<dbReference type="GO" id="GO:0008270">
    <property type="term" value="F:zinc ion binding"/>
    <property type="evidence" value="ECO:0007669"/>
    <property type="project" value="UniProtKB-KW"/>
</dbReference>
<dbReference type="SMART" id="SM00493">
    <property type="entry name" value="TOPRIM"/>
    <property type="match status" value="1"/>
</dbReference>
<dbReference type="Pfam" id="PF01131">
    <property type="entry name" value="Topoisom_bac"/>
    <property type="match status" value="1"/>
</dbReference>
<dbReference type="InterPro" id="IPR023405">
    <property type="entry name" value="Topo_IA_core_domain"/>
</dbReference>
<feature type="domain" description="Toprim" evidence="12">
    <location>
        <begin position="1"/>
        <end position="114"/>
    </location>
</feature>
<dbReference type="HAMAP" id="MF_00952">
    <property type="entry name" value="Topoisom_1_prok"/>
    <property type="match status" value="1"/>
</dbReference>
<dbReference type="GO" id="GO:0003677">
    <property type="term" value="F:DNA binding"/>
    <property type="evidence" value="ECO:0007669"/>
    <property type="project" value="UniProtKB-KW"/>
</dbReference>
<dbReference type="InterPro" id="IPR013498">
    <property type="entry name" value="Topo_IA_Znf"/>
</dbReference>
<dbReference type="InterPro" id="IPR013497">
    <property type="entry name" value="Topo_IA_cen"/>
</dbReference>
<dbReference type="InterPro" id="IPR023406">
    <property type="entry name" value="Topo_IA_AS"/>
</dbReference>
<evidence type="ECO:0000256" key="11">
    <source>
        <dbReference type="SAM" id="MobiDB-lite"/>
    </source>
</evidence>
<reference evidence="15" key="1">
    <citation type="submission" date="2018-09" db="EMBL/GenBank/DDBJ databases">
        <title>Acidovorax cavernicola nov. sp. isolated from Gruta de las Maravillas (Aracena, Spain).</title>
        <authorList>
            <person name="Jurado V."/>
            <person name="Gutierrez-Patricio S."/>
            <person name="Gonzalez-Pimentel J.L."/>
            <person name="Miller A.Z."/>
            <person name="Laiz L."/>
            <person name="Saiz-Jimenez C."/>
        </authorList>
    </citation>
    <scope>NUCLEOTIDE SEQUENCE [LARGE SCALE GENOMIC DNA]</scope>
    <source>
        <strain evidence="15">1011MAR3C25</strain>
    </source>
</reference>
<evidence type="ECO:0000256" key="4">
    <source>
        <dbReference type="ARBA" id="ARBA00022771"/>
    </source>
</evidence>
<dbReference type="Pfam" id="PF13368">
    <property type="entry name" value="Toprim_C_rpt"/>
    <property type="match status" value="3"/>
</dbReference>
<comment type="caution">
    <text evidence="14">The sequence shown here is derived from an EMBL/GenBank/DDBJ whole genome shotgun (WGS) entry which is preliminary data.</text>
</comment>
<keyword evidence="6" id="KW-0460">Magnesium</keyword>
<feature type="compositionally biased region" description="Basic residues" evidence="11">
    <location>
        <begin position="853"/>
        <end position="887"/>
    </location>
</feature>
<dbReference type="InterPro" id="IPR013826">
    <property type="entry name" value="Topo_IA_cen_sub3"/>
</dbReference>
<proteinExistence type="inferred from homology"/>
<evidence type="ECO:0000256" key="5">
    <source>
        <dbReference type="ARBA" id="ARBA00022833"/>
    </source>
</evidence>
<dbReference type="Gene3D" id="3.40.50.140">
    <property type="match status" value="1"/>
</dbReference>
<evidence type="ECO:0000313" key="15">
    <source>
        <dbReference type="Proteomes" id="UP000284202"/>
    </source>
</evidence>
<protein>
    <recommendedName>
        <fullName evidence="10">DNA topoisomerase 1</fullName>
        <ecNumber evidence="10">5.6.2.1</ecNumber>
    </recommendedName>
    <alternativeName>
        <fullName evidence="10">DNA topoisomerase I</fullName>
    </alternativeName>
</protein>
<evidence type="ECO:0000256" key="8">
    <source>
        <dbReference type="ARBA" id="ARBA00023125"/>
    </source>
</evidence>
<dbReference type="AlphaFoldDB" id="A0A418SQM0"/>
<feature type="region of interest" description="Interaction with DNA" evidence="10">
    <location>
        <begin position="164"/>
        <end position="169"/>
    </location>
</feature>
<evidence type="ECO:0000256" key="9">
    <source>
        <dbReference type="ARBA" id="ARBA00023235"/>
    </source>
</evidence>
<evidence type="ECO:0000259" key="12">
    <source>
        <dbReference type="PROSITE" id="PS50880"/>
    </source>
</evidence>
<organism evidence="14 15">
    <name type="scientific">Paracoccus onubensis</name>
    <dbReference type="NCBI Taxonomy" id="1675788"/>
    <lineage>
        <taxon>Bacteria</taxon>
        <taxon>Pseudomonadati</taxon>
        <taxon>Pseudomonadota</taxon>
        <taxon>Alphaproteobacteria</taxon>
        <taxon>Rhodobacterales</taxon>
        <taxon>Paracoccaceae</taxon>
        <taxon>Paracoccus</taxon>
    </lineage>
</organism>
<dbReference type="SMART" id="SM00437">
    <property type="entry name" value="TOP1Ac"/>
    <property type="match status" value="1"/>
</dbReference>
<dbReference type="SUPFAM" id="SSF57783">
    <property type="entry name" value="Zinc beta-ribbon"/>
    <property type="match status" value="1"/>
</dbReference>
<dbReference type="InterPro" id="IPR028612">
    <property type="entry name" value="Topoisom_1_IA"/>
</dbReference>
<sequence>MPVVVVESPAKAKTIEKYLGGDYRVLASFGHVRDLPPKDGSVDTEDDFAMKWEVASDSKKHLKAIRDALKDDNSLILATDPDREGEAISWHLLEALQSSLKGGKDVSRVTFNAITKAAVSEAMKQPREIDQALVDAYLARRALDYLVGFNLSPVLWRKLPGAKSAGRVQSVCLRLIVDREMEIEAFKAREYWSVHARLATPAGQEYDAQLVSLAGSKLERFDLPNAEKAAMAVSAVTSRDLTVTSVTAKPASRNPWPPFMTSTLQQEASRKMGMGAKACMSAAQRLYEAGLITYMRTDGIDMAPEAVMAARDAIKAKFGEKYLPKSPRMYKNKAKNAQEAHECIRPTDMMLSTDKLKVTAEDQRKLYDLIWKRTIASQMEAARMERTTVEIGSADGQVGLRATGQVMLFDGFLKVYDQGRDDDEGEDSARLPAIGEGETAALVAKSFEPEFAKAREKGDSAPDAPAGQRAAPGLLMNDAASTAARQHFTQPPPRYTEATLVKRMEELGIGRPSTYASIVTTIQDRDYVRKDKNRLIPEDKGRLVTTFLVKYFPRYLSYDFTADLENELDEISAGDRVWRDVLGRFWKDFSKALEGTSDLRIGEVLEAIDDALAPHLYPPRADGGDPRQCPLCGAGRLNLKTARSGGAFIGCTNYPECRYTRPLSSPDGEEAVGDRVLGQDGGDDISLKSGRFGPYVQRGEATEDVPKPPRASVPKGWNPAEIDLEKALQLLSLPRPVGPHPDDGELIEAGIGRYGPYVKHGRKYANLPEVDEVFTVGMNRAVEVLAAKQIRGRTAATPLRELGSHPDGGSIQVMNGRYGPYIKWEKINATLPRDVSPDDITQEQALELIAAKSAKKGTKKKAASKTAKKPAAKKTAAKKPAAKKAAG</sequence>
<accession>A0A418SQM0</accession>
<dbReference type="OrthoDB" id="9804262at2"/>
<dbReference type="InterPro" id="IPR025589">
    <property type="entry name" value="Toprim_C_rpt"/>
</dbReference>
<dbReference type="NCBIfam" id="TIGR01051">
    <property type="entry name" value="topA_bact"/>
    <property type="match status" value="1"/>
</dbReference>
<dbReference type="InterPro" id="IPR034149">
    <property type="entry name" value="TOPRIM_TopoI"/>
</dbReference>
<feature type="region of interest" description="Disordered" evidence="11">
    <location>
        <begin position="851"/>
        <end position="887"/>
    </location>
</feature>
<dbReference type="Pfam" id="PF01751">
    <property type="entry name" value="Toprim"/>
    <property type="match status" value="1"/>
</dbReference>
<feature type="domain" description="Topo IA-type catalytic" evidence="13">
    <location>
        <begin position="130"/>
        <end position="593"/>
    </location>
</feature>
<dbReference type="EC" id="5.6.2.1" evidence="10"/>
<dbReference type="PROSITE" id="PS52039">
    <property type="entry name" value="TOPO_IA_2"/>
    <property type="match status" value="1"/>
</dbReference>
<evidence type="ECO:0000256" key="3">
    <source>
        <dbReference type="ARBA" id="ARBA00022723"/>
    </source>
</evidence>
<evidence type="ECO:0000259" key="13">
    <source>
        <dbReference type="PROSITE" id="PS52039"/>
    </source>
</evidence>
<dbReference type="CDD" id="cd03363">
    <property type="entry name" value="TOPRIM_TopoIA_TopoI"/>
    <property type="match status" value="1"/>
</dbReference>
<dbReference type="CDD" id="cd00186">
    <property type="entry name" value="TOP1Ac"/>
    <property type="match status" value="1"/>
</dbReference>
<dbReference type="PANTHER" id="PTHR42785:SF1">
    <property type="entry name" value="DNA TOPOISOMERASE"/>
    <property type="match status" value="1"/>
</dbReference>
<evidence type="ECO:0000256" key="2">
    <source>
        <dbReference type="ARBA" id="ARBA00009446"/>
    </source>
</evidence>
<feature type="site" description="Interaction with DNA" evidence="10">
    <location>
        <position position="140"/>
    </location>
</feature>
<dbReference type="InterPro" id="IPR003602">
    <property type="entry name" value="Topo_IA_DNA-bd_dom"/>
</dbReference>
<feature type="active site" description="O-(5'-phospho-DNA)-tyrosine intermediate" evidence="10">
    <location>
        <position position="294"/>
    </location>
</feature>
<dbReference type="EMBL" id="QZCG01000012">
    <property type="protein sequence ID" value="RJE83239.1"/>
    <property type="molecule type" value="Genomic_DNA"/>
</dbReference>
<dbReference type="Gene3D" id="1.10.460.10">
    <property type="entry name" value="Topoisomerase I, domain 2"/>
    <property type="match status" value="1"/>
</dbReference>
<dbReference type="InterPro" id="IPR013825">
    <property type="entry name" value="Topo_IA_cen_sub2"/>
</dbReference>
<keyword evidence="7 10" id="KW-0799">Topoisomerase</keyword>
<dbReference type="GO" id="GO:0003917">
    <property type="term" value="F:DNA topoisomerase type I (single strand cut, ATP-independent) activity"/>
    <property type="evidence" value="ECO:0007669"/>
    <property type="project" value="UniProtKB-UniRule"/>
</dbReference>
<name>A0A418SQM0_9RHOB</name>
<keyword evidence="5" id="KW-0862">Zinc</keyword>
<keyword evidence="3" id="KW-0479">Metal-binding</keyword>
<dbReference type="GO" id="GO:0006265">
    <property type="term" value="P:DNA topological change"/>
    <property type="evidence" value="ECO:0007669"/>
    <property type="project" value="UniProtKB-UniRule"/>
</dbReference>
<dbReference type="InterPro" id="IPR005733">
    <property type="entry name" value="TopoI_bac-type"/>
</dbReference>
<dbReference type="InterPro" id="IPR003601">
    <property type="entry name" value="Topo_IA_2"/>
</dbReference>
<evidence type="ECO:0000256" key="10">
    <source>
        <dbReference type="HAMAP-Rule" id="MF_00952"/>
    </source>
</evidence>
<feature type="site" description="Interaction with DNA" evidence="10">
    <location>
        <position position="156"/>
    </location>
</feature>
<feature type="site" description="Interaction with DNA" evidence="10">
    <location>
        <position position="141"/>
    </location>
</feature>
<dbReference type="SMART" id="SM00436">
    <property type="entry name" value="TOP1Bc"/>
    <property type="match status" value="1"/>
</dbReference>
<comment type="similarity">
    <text evidence="2 10">Belongs to the type IA topoisomerase family.</text>
</comment>
<dbReference type="InterPro" id="IPR006171">
    <property type="entry name" value="TOPRIM_dom"/>
</dbReference>
<feature type="site" description="Interaction with DNA" evidence="10">
    <location>
        <position position="31"/>
    </location>
</feature>
<keyword evidence="4" id="KW-0863">Zinc-finger</keyword>
<keyword evidence="8 10" id="KW-0238">DNA-binding</keyword>
<dbReference type="Gene3D" id="2.70.20.10">
    <property type="entry name" value="Topoisomerase I, domain 3"/>
    <property type="match status" value="1"/>
</dbReference>
<evidence type="ECO:0000256" key="6">
    <source>
        <dbReference type="ARBA" id="ARBA00022842"/>
    </source>
</evidence>
<evidence type="ECO:0000256" key="7">
    <source>
        <dbReference type="ARBA" id="ARBA00023029"/>
    </source>
</evidence>
<keyword evidence="9 10" id="KW-0413">Isomerase</keyword>
<comment type="catalytic activity">
    <reaction evidence="1 10">
        <text>ATP-independent breakage of single-stranded DNA, followed by passage and rejoining.</text>
        <dbReference type="EC" id="5.6.2.1"/>
    </reaction>
</comment>
<comment type="function">
    <text evidence="10">Releases the supercoiling and torsional tension of DNA, which is introduced during the DNA replication and transcription, by transiently cleaving and rejoining one strand of the DNA duplex. Introduces a single-strand break via transesterification at a target site in duplex DNA. The scissile phosphodiester is attacked by the catalytic tyrosine of the enzyme, resulting in the formation of a DNA-(5'-phosphotyrosyl)-enzyme intermediate and the expulsion of a 3'-OH DNA strand. The free DNA strand then undergoes passage around the unbroken strand, thus removing DNA supercoils. Finally, in the religation step, the DNA 3'-OH attacks the covalent intermediate to expel the active-site tyrosine and restore the DNA phosphodiester backbone.</text>
</comment>
<gene>
    <name evidence="10 14" type="primary">topA</name>
    <name evidence="14" type="ORF">D3P04_16815</name>
</gene>
<comment type="subunit">
    <text evidence="10">Monomer.</text>
</comment>
<dbReference type="InterPro" id="IPR013824">
    <property type="entry name" value="Topo_IA_cen_sub1"/>
</dbReference>
<dbReference type="PANTHER" id="PTHR42785">
    <property type="entry name" value="DNA TOPOISOMERASE, TYPE IA, CORE"/>
    <property type="match status" value="1"/>
</dbReference>
<dbReference type="GO" id="GO:0005694">
    <property type="term" value="C:chromosome"/>
    <property type="evidence" value="ECO:0007669"/>
    <property type="project" value="InterPro"/>
</dbReference>
<dbReference type="PRINTS" id="PR00417">
    <property type="entry name" value="PRTPISMRASEI"/>
</dbReference>
<dbReference type="SUPFAM" id="SSF56712">
    <property type="entry name" value="Prokaryotic type I DNA topoisomerase"/>
    <property type="match status" value="1"/>
</dbReference>
<dbReference type="Gene3D" id="1.10.290.10">
    <property type="entry name" value="Topoisomerase I, domain 4"/>
    <property type="match status" value="1"/>
</dbReference>
<dbReference type="Proteomes" id="UP000284202">
    <property type="component" value="Unassembled WGS sequence"/>
</dbReference>
<feature type="site" description="Interaction with DNA" evidence="10">
    <location>
        <position position="525"/>
    </location>
</feature>
<dbReference type="RefSeq" id="WP_119751126.1">
    <property type="nucleotide sequence ID" value="NZ_QZCG01000012.1"/>
</dbReference>
<comment type="caution">
    <text evidence="10">Lacks conserved residue(s) required for the propagation of feature annotation.</text>
</comment>
<evidence type="ECO:0000313" key="14">
    <source>
        <dbReference type="EMBL" id="RJE83239.1"/>
    </source>
</evidence>
<feature type="site" description="Interaction with DNA" evidence="10">
    <location>
        <position position="296"/>
    </location>
</feature>
<dbReference type="Gene3D" id="3.30.65.10">
    <property type="entry name" value="Bacterial Topoisomerase I, domain 1"/>
    <property type="match status" value="1"/>
</dbReference>
<dbReference type="PROSITE" id="PS00396">
    <property type="entry name" value="TOPO_IA_1"/>
    <property type="match status" value="1"/>
</dbReference>
<dbReference type="InterPro" id="IPR000380">
    <property type="entry name" value="Topo_IA"/>
</dbReference>
<dbReference type="PROSITE" id="PS50880">
    <property type="entry name" value="TOPRIM"/>
    <property type="match status" value="1"/>
</dbReference>
<feature type="site" description="Interaction with DNA" evidence="10">
    <location>
        <position position="144"/>
    </location>
</feature>